<evidence type="ECO:0000313" key="2">
    <source>
        <dbReference type="Proteomes" id="UP001500804"/>
    </source>
</evidence>
<evidence type="ECO:0000313" key="1">
    <source>
        <dbReference type="EMBL" id="GAA5132350.1"/>
    </source>
</evidence>
<sequence length="126" mass="13334">MSCNDVATVATSRPVPSGRSDTMNAVTIAALDVVLAVENQVNALRWPPVLDALRFGATLDQVIEVMLNVETTEELAAGLIDWSVGQEIAGRMSDDEVDELMELVHAAGGPAPVPAYATFRAEAVAR</sequence>
<proteinExistence type="predicted"/>
<gene>
    <name evidence="1" type="ORF">GCM10023320_56840</name>
</gene>
<comment type="caution">
    <text evidence="1">The sequence shown here is derived from an EMBL/GenBank/DDBJ whole genome shotgun (WGS) entry which is preliminary data.</text>
</comment>
<accession>A0ABP9NR60</accession>
<dbReference type="Proteomes" id="UP001500804">
    <property type="component" value="Unassembled WGS sequence"/>
</dbReference>
<name>A0ABP9NR60_9PSEU</name>
<reference evidence="2" key="1">
    <citation type="journal article" date="2019" name="Int. J. Syst. Evol. Microbiol.">
        <title>The Global Catalogue of Microorganisms (GCM) 10K type strain sequencing project: providing services to taxonomists for standard genome sequencing and annotation.</title>
        <authorList>
            <consortium name="The Broad Institute Genomics Platform"/>
            <consortium name="The Broad Institute Genome Sequencing Center for Infectious Disease"/>
            <person name="Wu L."/>
            <person name="Ma J."/>
        </authorList>
    </citation>
    <scope>NUCLEOTIDE SEQUENCE [LARGE SCALE GENOMIC DNA]</scope>
    <source>
        <strain evidence="2">JCM 18302</strain>
    </source>
</reference>
<organism evidence="1 2">
    <name type="scientific">Pseudonocardia adelaidensis</name>
    <dbReference type="NCBI Taxonomy" id="648754"/>
    <lineage>
        <taxon>Bacteria</taxon>
        <taxon>Bacillati</taxon>
        <taxon>Actinomycetota</taxon>
        <taxon>Actinomycetes</taxon>
        <taxon>Pseudonocardiales</taxon>
        <taxon>Pseudonocardiaceae</taxon>
        <taxon>Pseudonocardia</taxon>
    </lineage>
</organism>
<protein>
    <submittedName>
        <fullName evidence="1">Uncharacterized protein</fullName>
    </submittedName>
</protein>
<dbReference type="EMBL" id="BAABJO010000025">
    <property type="protein sequence ID" value="GAA5132350.1"/>
    <property type="molecule type" value="Genomic_DNA"/>
</dbReference>
<keyword evidence="2" id="KW-1185">Reference proteome</keyword>